<keyword evidence="3 6" id="KW-0808">Transferase</keyword>
<evidence type="ECO:0000259" key="4">
    <source>
        <dbReference type="Pfam" id="PF00534"/>
    </source>
</evidence>
<dbReference type="InterPro" id="IPR001296">
    <property type="entry name" value="Glyco_trans_1"/>
</dbReference>
<evidence type="ECO:0000313" key="7">
    <source>
        <dbReference type="Proteomes" id="UP000015001"/>
    </source>
</evidence>
<dbReference type="Gene3D" id="3.40.50.2000">
    <property type="entry name" value="Glycogen Phosphorylase B"/>
    <property type="match status" value="2"/>
</dbReference>
<organism evidence="6 7">
    <name type="scientific">Streptomyces afghaniensis 772</name>
    <dbReference type="NCBI Taxonomy" id="1283301"/>
    <lineage>
        <taxon>Bacteria</taxon>
        <taxon>Bacillati</taxon>
        <taxon>Actinomycetota</taxon>
        <taxon>Actinomycetes</taxon>
        <taxon>Kitasatosporales</taxon>
        <taxon>Streptomycetaceae</taxon>
        <taxon>Streptomyces</taxon>
    </lineage>
</organism>
<protein>
    <recommendedName>
        <fullName evidence="1">D-inositol 3-phosphate glycosyltransferase</fullName>
    </recommendedName>
</protein>
<feature type="domain" description="Glycosyltransferase subfamily 4-like N-terminal" evidence="5">
    <location>
        <begin position="21"/>
        <end position="194"/>
    </location>
</feature>
<dbReference type="Pfam" id="PF13439">
    <property type="entry name" value="Glyco_transf_4"/>
    <property type="match status" value="1"/>
</dbReference>
<dbReference type="HOGENOM" id="CLU_009583_0_0_11"/>
<accession>S4NDU1</accession>
<evidence type="ECO:0000256" key="1">
    <source>
        <dbReference type="ARBA" id="ARBA00021292"/>
    </source>
</evidence>
<proteinExistence type="predicted"/>
<gene>
    <name evidence="6" type="ORF">STAFG_6491</name>
</gene>
<sequence>MVGAVYADMKISFLIHNAYGIGGTITTTFNLAGALAERHDVEIVSALRHREHPNLVLDPRVRLRALVDLRKEADHPLHQRPATVFPSAEYRHRQYSELTDQRIGECLEAIDTDVVIGTRPGLNVHIARQAPQRVLRVGQEHLTLDNHPPALRTALRRAYRRLDVITTVTEADAAAYRRKMWLPGVHVEALPNSVPDPALPPADGTAKIVIAAGRLVPVKRYDLLIEAFAQVAAAFPDWQLRIYGKGEEQPRLRELIERLRLWNNVFLMGAATPMEAEWAKGSIGAAASNFEPFGMTIVEAMRCGLPVVSTDCPYGPGEIIEDGADGRLVPVGDADALASALLELVGDDERRRRMGRTALENAHRFAPGPVVAQAERILEDALTARTTDRPTSTTQNHRSNSALIGRSHAARDAVHAAAAGALRAIRKGRR</sequence>
<dbReference type="SUPFAM" id="SSF53756">
    <property type="entry name" value="UDP-Glycosyltransferase/glycogen phosphorylase"/>
    <property type="match status" value="1"/>
</dbReference>
<feature type="domain" description="Glycosyl transferase family 1" evidence="4">
    <location>
        <begin position="202"/>
        <end position="358"/>
    </location>
</feature>
<dbReference type="Proteomes" id="UP000015001">
    <property type="component" value="Unassembled WGS sequence"/>
</dbReference>
<dbReference type="AlphaFoldDB" id="S4NDU1"/>
<dbReference type="PANTHER" id="PTHR12526:SF627">
    <property type="entry name" value="D-RHAMNOSYLTRANSFERASE WBPZ"/>
    <property type="match status" value="1"/>
</dbReference>
<keyword evidence="7" id="KW-1185">Reference proteome</keyword>
<dbReference type="EMBL" id="AOPY01001562">
    <property type="protein sequence ID" value="EPJ36484.1"/>
    <property type="molecule type" value="Genomic_DNA"/>
</dbReference>
<dbReference type="Pfam" id="PF00534">
    <property type="entry name" value="Glycos_transf_1"/>
    <property type="match status" value="1"/>
</dbReference>
<dbReference type="PANTHER" id="PTHR12526">
    <property type="entry name" value="GLYCOSYLTRANSFERASE"/>
    <property type="match status" value="1"/>
</dbReference>
<name>S4NDU1_9ACTN</name>
<keyword evidence="2" id="KW-0328">Glycosyltransferase</keyword>
<dbReference type="GO" id="GO:0016757">
    <property type="term" value="F:glycosyltransferase activity"/>
    <property type="evidence" value="ECO:0007669"/>
    <property type="project" value="UniProtKB-KW"/>
</dbReference>
<dbReference type="PATRIC" id="fig|1283301.3.peg.6441"/>
<evidence type="ECO:0000259" key="5">
    <source>
        <dbReference type="Pfam" id="PF13439"/>
    </source>
</evidence>
<evidence type="ECO:0000256" key="2">
    <source>
        <dbReference type="ARBA" id="ARBA00022676"/>
    </source>
</evidence>
<dbReference type="CDD" id="cd03820">
    <property type="entry name" value="GT4_AmsD-like"/>
    <property type="match status" value="1"/>
</dbReference>
<evidence type="ECO:0000313" key="6">
    <source>
        <dbReference type="EMBL" id="EPJ36484.1"/>
    </source>
</evidence>
<reference evidence="6 7" key="1">
    <citation type="submission" date="2013-02" db="EMBL/GenBank/DDBJ databases">
        <title>Draft Genome Sequence of Streptomyces afghaniensis, Which Produces Compounds of the Julimycin B-Complex.</title>
        <authorList>
            <person name="Gruening B.A."/>
            <person name="Praeg A."/>
            <person name="Erxleben A."/>
            <person name="Guenther S."/>
            <person name="Fiedler H.-P."/>
            <person name="Goodfellow M."/>
            <person name="Mueller M."/>
        </authorList>
    </citation>
    <scope>NUCLEOTIDE SEQUENCE [LARGE SCALE GENOMIC DNA]</scope>
    <source>
        <strain evidence="6 7">772</strain>
    </source>
</reference>
<comment type="caution">
    <text evidence="6">The sequence shown here is derived from an EMBL/GenBank/DDBJ whole genome shotgun (WGS) entry which is preliminary data.</text>
</comment>
<evidence type="ECO:0000256" key="3">
    <source>
        <dbReference type="ARBA" id="ARBA00022679"/>
    </source>
</evidence>
<dbReference type="InterPro" id="IPR028098">
    <property type="entry name" value="Glyco_trans_4-like_N"/>
</dbReference>